<proteinExistence type="predicted"/>
<evidence type="ECO:0000259" key="6">
    <source>
        <dbReference type="SMART" id="SM00338"/>
    </source>
</evidence>
<feature type="region of interest" description="Disordered" evidence="5">
    <location>
        <begin position="163"/>
        <end position="194"/>
    </location>
</feature>
<evidence type="ECO:0000256" key="5">
    <source>
        <dbReference type="SAM" id="MobiDB-lite"/>
    </source>
</evidence>
<dbReference type="SMART" id="SM00338">
    <property type="entry name" value="BRLZ"/>
    <property type="match status" value="1"/>
</dbReference>
<dbReference type="InterPro" id="IPR004827">
    <property type="entry name" value="bZIP"/>
</dbReference>
<dbReference type="InterPro" id="IPR046347">
    <property type="entry name" value="bZIP_sf"/>
</dbReference>
<feature type="compositionally biased region" description="Low complexity" evidence="5">
    <location>
        <begin position="168"/>
        <end position="179"/>
    </location>
</feature>
<feature type="region of interest" description="Disordered" evidence="5">
    <location>
        <begin position="1"/>
        <end position="27"/>
    </location>
</feature>
<keyword evidence="8" id="KW-1185">Reference proteome</keyword>
<feature type="compositionally biased region" description="Basic and acidic residues" evidence="5">
    <location>
        <begin position="185"/>
        <end position="194"/>
    </location>
</feature>
<evidence type="ECO:0000256" key="4">
    <source>
        <dbReference type="ARBA" id="ARBA00023242"/>
    </source>
</evidence>
<evidence type="ECO:0000313" key="8">
    <source>
        <dbReference type="Proteomes" id="UP001054252"/>
    </source>
</evidence>
<protein>
    <recommendedName>
        <fullName evidence="6">BZIP domain-containing protein</fullName>
    </recommendedName>
</protein>
<evidence type="ECO:0000313" key="7">
    <source>
        <dbReference type="EMBL" id="GKV08402.1"/>
    </source>
</evidence>
<dbReference type="PANTHER" id="PTHR46391:SF21">
    <property type="entry name" value="BZIP DOMAIN-CONTAINING PROTEIN"/>
    <property type="match status" value="1"/>
</dbReference>
<dbReference type="GO" id="GO:0003700">
    <property type="term" value="F:DNA-binding transcription factor activity"/>
    <property type="evidence" value="ECO:0007669"/>
    <property type="project" value="InterPro"/>
</dbReference>
<feature type="domain" description="BZIP" evidence="6">
    <location>
        <begin position="34"/>
        <end position="98"/>
    </location>
</feature>
<comment type="subcellular location">
    <subcellularLocation>
        <location evidence="1">Nucleus</location>
    </subcellularLocation>
</comment>
<dbReference type="InterPro" id="IPR052483">
    <property type="entry name" value="bZIP_transcription_regulators"/>
</dbReference>
<dbReference type="Proteomes" id="UP001054252">
    <property type="component" value="Unassembled WGS sequence"/>
</dbReference>
<sequence>MPMETINEQEVAPPSGRNGGSNSNNASALANTEDMEAKKLKRVMASRQYSQRYRLKQLHYIIQLETEVKALQAEVMICFPRINYVDRQNSLLRTENGVMRQKLSAYTGELLFKEAQYEGLKKERDFWKQFFAVQQLQYEEINLTTNPGYRLLPLNIDVQPSHPTGFKSTYTESPTTPSPNCSTIVDEKESTSDI</sequence>
<keyword evidence="4" id="KW-0539">Nucleus</keyword>
<gene>
    <name evidence="7" type="ORF">SLEP1_g20034</name>
</gene>
<evidence type="ECO:0000256" key="3">
    <source>
        <dbReference type="ARBA" id="ARBA00023163"/>
    </source>
</evidence>
<name>A0AAV5JA86_9ROSI</name>
<organism evidence="7 8">
    <name type="scientific">Rubroshorea leprosula</name>
    <dbReference type="NCBI Taxonomy" id="152421"/>
    <lineage>
        <taxon>Eukaryota</taxon>
        <taxon>Viridiplantae</taxon>
        <taxon>Streptophyta</taxon>
        <taxon>Embryophyta</taxon>
        <taxon>Tracheophyta</taxon>
        <taxon>Spermatophyta</taxon>
        <taxon>Magnoliopsida</taxon>
        <taxon>eudicotyledons</taxon>
        <taxon>Gunneridae</taxon>
        <taxon>Pentapetalae</taxon>
        <taxon>rosids</taxon>
        <taxon>malvids</taxon>
        <taxon>Malvales</taxon>
        <taxon>Dipterocarpaceae</taxon>
        <taxon>Rubroshorea</taxon>
    </lineage>
</organism>
<dbReference type="CDD" id="cd14703">
    <property type="entry name" value="bZIP_plant_RF2"/>
    <property type="match status" value="1"/>
</dbReference>
<evidence type="ECO:0000256" key="1">
    <source>
        <dbReference type="ARBA" id="ARBA00004123"/>
    </source>
</evidence>
<accession>A0AAV5JA86</accession>
<evidence type="ECO:0000256" key="2">
    <source>
        <dbReference type="ARBA" id="ARBA00023015"/>
    </source>
</evidence>
<comment type="caution">
    <text evidence="7">The sequence shown here is derived from an EMBL/GenBank/DDBJ whole genome shotgun (WGS) entry which is preliminary data.</text>
</comment>
<dbReference type="PANTHER" id="PTHR46391">
    <property type="entry name" value="BASIC LEUCINE ZIPPER 34"/>
    <property type="match status" value="1"/>
</dbReference>
<dbReference type="GO" id="GO:0003677">
    <property type="term" value="F:DNA binding"/>
    <property type="evidence" value="ECO:0007669"/>
    <property type="project" value="TreeGrafter"/>
</dbReference>
<reference evidence="7 8" key="1">
    <citation type="journal article" date="2021" name="Commun. Biol.">
        <title>The genome of Shorea leprosula (Dipterocarpaceae) highlights the ecological relevance of drought in aseasonal tropical rainforests.</title>
        <authorList>
            <person name="Ng K.K.S."/>
            <person name="Kobayashi M.J."/>
            <person name="Fawcett J.A."/>
            <person name="Hatakeyama M."/>
            <person name="Paape T."/>
            <person name="Ng C.H."/>
            <person name="Ang C.C."/>
            <person name="Tnah L.H."/>
            <person name="Lee C.T."/>
            <person name="Nishiyama T."/>
            <person name="Sese J."/>
            <person name="O'Brien M.J."/>
            <person name="Copetti D."/>
            <person name="Mohd Noor M.I."/>
            <person name="Ong R.C."/>
            <person name="Putra M."/>
            <person name="Sireger I.Z."/>
            <person name="Indrioko S."/>
            <person name="Kosugi Y."/>
            <person name="Izuno A."/>
            <person name="Isagi Y."/>
            <person name="Lee S.L."/>
            <person name="Shimizu K.K."/>
        </authorList>
    </citation>
    <scope>NUCLEOTIDE SEQUENCE [LARGE SCALE GENOMIC DNA]</scope>
    <source>
        <strain evidence="7">214</strain>
    </source>
</reference>
<dbReference type="EMBL" id="BPVZ01000028">
    <property type="protein sequence ID" value="GKV08402.1"/>
    <property type="molecule type" value="Genomic_DNA"/>
</dbReference>
<dbReference type="AlphaFoldDB" id="A0AAV5JA86"/>
<dbReference type="SUPFAM" id="SSF57959">
    <property type="entry name" value="Leucine zipper domain"/>
    <property type="match status" value="1"/>
</dbReference>
<dbReference type="GO" id="GO:0005634">
    <property type="term" value="C:nucleus"/>
    <property type="evidence" value="ECO:0007669"/>
    <property type="project" value="UniProtKB-SubCell"/>
</dbReference>
<dbReference type="GO" id="GO:0045893">
    <property type="term" value="P:positive regulation of DNA-templated transcription"/>
    <property type="evidence" value="ECO:0007669"/>
    <property type="project" value="TreeGrafter"/>
</dbReference>
<keyword evidence="2" id="KW-0805">Transcription regulation</keyword>
<dbReference type="InterPro" id="IPR044759">
    <property type="entry name" value="bZIP_RF2"/>
</dbReference>
<keyword evidence="3" id="KW-0804">Transcription</keyword>